<dbReference type="AlphaFoldDB" id="A0A078GGP9"/>
<dbReference type="EMBL" id="LK032177">
    <property type="protein sequence ID" value="CDY25615.1"/>
    <property type="molecule type" value="Genomic_DNA"/>
</dbReference>
<dbReference type="PANTHER" id="PTHR34365:SF7">
    <property type="entry name" value="GLYCINE-RICH DOMAIN-CONTAINING PROTEIN 1"/>
    <property type="match status" value="1"/>
</dbReference>
<proteinExistence type="predicted"/>
<dbReference type="Gramene" id="CDY25615">
    <property type="protein sequence ID" value="CDY25615"/>
    <property type="gene ID" value="GSBRNA2T00032895001"/>
</dbReference>
<dbReference type="Pfam" id="PF25335">
    <property type="entry name" value="GRDP_C"/>
    <property type="match status" value="1"/>
</dbReference>
<reference evidence="3 4" key="1">
    <citation type="journal article" date="2014" name="Science">
        <title>Plant genetics. Early allopolyploid evolution in the post-Neolithic Brassica napus oilseed genome.</title>
        <authorList>
            <person name="Chalhoub B."/>
            <person name="Denoeud F."/>
            <person name="Liu S."/>
            <person name="Parkin I.A."/>
            <person name="Tang H."/>
            <person name="Wang X."/>
            <person name="Chiquet J."/>
            <person name="Belcram H."/>
            <person name="Tong C."/>
            <person name="Samans B."/>
            <person name="Correa M."/>
            <person name="Da Silva C."/>
            <person name="Just J."/>
            <person name="Falentin C."/>
            <person name="Koh C.S."/>
            <person name="Le Clainche I."/>
            <person name="Bernard M."/>
            <person name="Bento P."/>
            <person name="Noel B."/>
            <person name="Labadie K."/>
            <person name="Alberti A."/>
            <person name="Charles M."/>
            <person name="Arnaud D."/>
            <person name="Guo H."/>
            <person name="Daviaud C."/>
            <person name="Alamery S."/>
            <person name="Jabbari K."/>
            <person name="Zhao M."/>
            <person name="Edger P.P."/>
            <person name="Chelaifa H."/>
            <person name="Tack D."/>
            <person name="Lassalle G."/>
            <person name="Mestiri I."/>
            <person name="Schnel N."/>
            <person name="Le Paslier M.C."/>
            <person name="Fan G."/>
            <person name="Renault V."/>
            <person name="Bayer P.E."/>
            <person name="Golicz A.A."/>
            <person name="Manoli S."/>
            <person name="Lee T.H."/>
            <person name="Thi V.H."/>
            <person name="Chalabi S."/>
            <person name="Hu Q."/>
            <person name="Fan C."/>
            <person name="Tollenaere R."/>
            <person name="Lu Y."/>
            <person name="Battail C."/>
            <person name="Shen J."/>
            <person name="Sidebottom C.H."/>
            <person name="Wang X."/>
            <person name="Canaguier A."/>
            <person name="Chauveau A."/>
            <person name="Berard A."/>
            <person name="Deniot G."/>
            <person name="Guan M."/>
            <person name="Liu Z."/>
            <person name="Sun F."/>
            <person name="Lim Y.P."/>
            <person name="Lyons E."/>
            <person name="Town C.D."/>
            <person name="Bancroft I."/>
            <person name="Wang X."/>
            <person name="Meng J."/>
            <person name="Ma J."/>
            <person name="Pires J.C."/>
            <person name="King G.J."/>
            <person name="Brunel D."/>
            <person name="Delourme R."/>
            <person name="Renard M."/>
            <person name="Aury J.M."/>
            <person name="Adams K.L."/>
            <person name="Batley J."/>
            <person name="Snowdon R.J."/>
            <person name="Tost J."/>
            <person name="Edwards D."/>
            <person name="Zhou Y."/>
            <person name="Hua W."/>
            <person name="Sharpe A.G."/>
            <person name="Paterson A.H."/>
            <person name="Guan C."/>
            <person name="Wincker P."/>
        </authorList>
    </citation>
    <scope>NUCLEOTIDE SEQUENCE [LARGE SCALE GENOMIC DNA]</scope>
    <source>
        <strain evidence="4">cv. Darmor-bzh</strain>
    </source>
</reference>
<evidence type="ECO:0000313" key="4">
    <source>
        <dbReference type="Proteomes" id="UP000028999"/>
    </source>
</evidence>
<dbReference type="PaxDb" id="3708-A0A078GGP9"/>
<evidence type="ECO:0000313" key="3">
    <source>
        <dbReference type="EMBL" id="CDY25615.1"/>
    </source>
</evidence>
<name>A0A078GGP9_BRANA</name>
<protein>
    <submittedName>
        <fullName evidence="3">BnaA04g13070D protein</fullName>
    </submittedName>
</protein>
<sequence length="890" mass="96069">MDHEVEWLEAQKIETSVDLLAAAKQQLLFLAAVDRNRWLYDGPALERAIYRYNACWLPLLAKHSLSEGPLVPPLDCEWIWHCHMLNPVRYKSDCEQFYGRLLDVSGVVSSVNGNCKLGTEDLWKRLYPEEPYHLDLDKVVSEKSSALENCTKYDLVSAVKRQSPFYYQVSRSFVSNDVFLQEAVARYKGFLYLIKKNRERSLKRFCVPTYDVDLIWHTHQLHPVAYCNDLEKLIGKVLEHDDTDSDRGKGKKLDTGFSNTTAQWEETFGRRYWKAGAMYRGSTPAPVTTSPYAFDVLAKEPTPKDDLIRVPEVEVVEVLLEIIEVRNIPDGHKGKLSVVFSKTQPDSLFDAERRLTILSEAGEKQVAFFQCEPTGELRFQLVSTSPSKIPVSREPKSLGFASLSLEEFFSPAITQLSVEKWLELIPSKGSRTDPKPISLRVAVSFTPPTRCPSVLHMVQSRPSWKGYCFFPIIRKSRHSKSSTYVVDEAQTEVISLQMSDGATLKGDHTAQRQVIGEMDSGETRVLAEYTGTFWSLLDSKWSLKQTNVDNQLFELLGTRVVKIFSGRKLDYEPKHCAKRRSDEDFMTLVEFSKQHPYGKAVALLDLKFGSIEASENWLVLPGILSAFILNTLLKKGGSNGFDATTKVAQQESLKSNGLKEESKDTELVATVENKVKANSTNGQTAGAVIAPEKGSGCGGGGCSGECGNMVKAAMASGCGSGCSGECGDMMKATNASGCGSGCSGECGDMMKATNASGCGSGCSGEYMMKATNASGCGSGCSGECGDMMKATNASGCGSGCSECGEMVKASKASGCGGGCSGECGDMVKAAKASGCGGGCSGECGDMVKASKASGCGGGCSGECGDMVKASKASGCGGGCSGECGDMVKAA</sequence>
<evidence type="ECO:0000259" key="2">
    <source>
        <dbReference type="Pfam" id="PF25335"/>
    </source>
</evidence>
<gene>
    <name evidence="3" type="primary">BnaA04g13070D</name>
    <name evidence="3" type="ORF">GSBRNA2T00032895001</name>
</gene>
<dbReference type="InterPro" id="IPR009836">
    <property type="entry name" value="GRDP-like"/>
</dbReference>
<accession>A0A078GGP9</accession>
<dbReference type="Proteomes" id="UP000028999">
    <property type="component" value="Unassembled WGS sequence"/>
</dbReference>
<dbReference type="InterPro" id="IPR057518">
    <property type="entry name" value="GRDP_C"/>
</dbReference>
<dbReference type="InterPro" id="IPR057458">
    <property type="entry name" value="GRDP_C2"/>
</dbReference>
<organism evidence="3 4">
    <name type="scientific">Brassica napus</name>
    <name type="common">Rape</name>
    <dbReference type="NCBI Taxonomy" id="3708"/>
    <lineage>
        <taxon>Eukaryota</taxon>
        <taxon>Viridiplantae</taxon>
        <taxon>Streptophyta</taxon>
        <taxon>Embryophyta</taxon>
        <taxon>Tracheophyta</taxon>
        <taxon>Spermatophyta</taxon>
        <taxon>Magnoliopsida</taxon>
        <taxon>eudicotyledons</taxon>
        <taxon>Gunneridae</taxon>
        <taxon>Pentapetalae</taxon>
        <taxon>rosids</taxon>
        <taxon>malvids</taxon>
        <taxon>Brassicales</taxon>
        <taxon>Brassicaceae</taxon>
        <taxon>Brassiceae</taxon>
        <taxon>Brassica</taxon>
    </lineage>
</organism>
<feature type="domain" description="GRPD C-terminal" evidence="2">
    <location>
        <begin position="485"/>
        <end position="612"/>
    </location>
</feature>
<evidence type="ECO:0000259" key="1">
    <source>
        <dbReference type="Pfam" id="PF25334"/>
    </source>
</evidence>
<dbReference type="GO" id="GO:0071470">
    <property type="term" value="P:cellular response to osmotic stress"/>
    <property type="evidence" value="ECO:0000318"/>
    <property type="project" value="GO_Central"/>
</dbReference>
<dbReference type="PANTHER" id="PTHR34365">
    <property type="entry name" value="ENOLASE (DUF1399)"/>
    <property type="match status" value="1"/>
</dbReference>
<dbReference type="STRING" id="3708.A0A078GGP9"/>
<dbReference type="Pfam" id="PF25334">
    <property type="entry name" value="C2_GRDP"/>
    <property type="match status" value="1"/>
</dbReference>
<dbReference type="OMA" id="HEHQKIM"/>
<keyword evidence="4" id="KW-1185">Reference proteome</keyword>
<dbReference type="Pfam" id="PF07173">
    <property type="entry name" value="GRDP-like"/>
    <property type="match status" value="1"/>
</dbReference>
<feature type="domain" description="GRDP C2" evidence="1">
    <location>
        <begin position="313"/>
        <end position="447"/>
    </location>
</feature>